<feature type="compositionally biased region" description="Pro residues" evidence="2">
    <location>
        <begin position="21"/>
        <end position="40"/>
    </location>
</feature>
<evidence type="ECO:0000313" key="3">
    <source>
        <dbReference type="EMBL" id="CAG8636743.1"/>
    </source>
</evidence>
<dbReference type="Proteomes" id="UP000789405">
    <property type="component" value="Unassembled WGS sequence"/>
</dbReference>
<dbReference type="OrthoDB" id="10482869at2759"/>
<evidence type="ECO:0000256" key="2">
    <source>
        <dbReference type="SAM" id="MobiDB-lite"/>
    </source>
</evidence>
<name>A0A9N9DFS7_9GLOM</name>
<organism evidence="3 4">
    <name type="scientific">Dentiscutata erythropus</name>
    <dbReference type="NCBI Taxonomy" id="1348616"/>
    <lineage>
        <taxon>Eukaryota</taxon>
        <taxon>Fungi</taxon>
        <taxon>Fungi incertae sedis</taxon>
        <taxon>Mucoromycota</taxon>
        <taxon>Glomeromycotina</taxon>
        <taxon>Glomeromycetes</taxon>
        <taxon>Diversisporales</taxon>
        <taxon>Gigasporaceae</taxon>
        <taxon>Dentiscutata</taxon>
    </lineage>
</organism>
<proteinExistence type="predicted"/>
<dbReference type="AlphaFoldDB" id="A0A9N9DFS7"/>
<accession>A0A9N9DFS7</accession>
<keyword evidence="4" id="KW-1185">Reference proteome</keyword>
<evidence type="ECO:0000256" key="1">
    <source>
        <dbReference type="SAM" id="Coils"/>
    </source>
</evidence>
<sequence length="216" mass="24957">MINNARRLPSGYFDMPVDYNPSPPYDNPPVDYNPPPPYDNPLPSDLSSITIDSPRFASIQLSSTQLESQPEYNDILVQDDSNFVAQINGLPTQNNQPITRRTETRYTPLEEIESLTSNITRRIKEVKDKMTVIKNVVDELEQIPKERHDLININKIDIALGEILELKDNHLTTERKKLADYEMRLIQILEHKTEQDRLVKIFNRPQIREASGPTTY</sequence>
<comment type="caution">
    <text evidence="3">The sequence shown here is derived from an EMBL/GenBank/DDBJ whole genome shotgun (WGS) entry which is preliminary data.</text>
</comment>
<feature type="coiled-coil region" evidence="1">
    <location>
        <begin position="109"/>
        <end position="143"/>
    </location>
</feature>
<protein>
    <submittedName>
        <fullName evidence="3">611_t:CDS:1</fullName>
    </submittedName>
</protein>
<keyword evidence="1" id="KW-0175">Coiled coil</keyword>
<gene>
    <name evidence="3" type="ORF">DERYTH_LOCUS9437</name>
</gene>
<dbReference type="EMBL" id="CAJVPY010005157">
    <property type="protein sequence ID" value="CAG8636743.1"/>
    <property type="molecule type" value="Genomic_DNA"/>
</dbReference>
<feature type="region of interest" description="Disordered" evidence="2">
    <location>
        <begin position="1"/>
        <end position="43"/>
    </location>
</feature>
<reference evidence="3" key="1">
    <citation type="submission" date="2021-06" db="EMBL/GenBank/DDBJ databases">
        <authorList>
            <person name="Kallberg Y."/>
            <person name="Tangrot J."/>
            <person name="Rosling A."/>
        </authorList>
    </citation>
    <scope>NUCLEOTIDE SEQUENCE</scope>
    <source>
        <strain evidence="3">MA453B</strain>
    </source>
</reference>
<evidence type="ECO:0000313" key="4">
    <source>
        <dbReference type="Proteomes" id="UP000789405"/>
    </source>
</evidence>